<gene>
    <name evidence="1" type="ORF">MLD38_024480</name>
</gene>
<organism evidence="1 2">
    <name type="scientific">Melastoma candidum</name>
    <dbReference type="NCBI Taxonomy" id="119954"/>
    <lineage>
        <taxon>Eukaryota</taxon>
        <taxon>Viridiplantae</taxon>
        <taxon>Streptophyta</taxon>
        <taxon>Embryophyta</taxon>
        <taxon>Tracheophyta</taxon>
        <taxon>Spermatophyta</taxon>
        <taxon>Magnoliopsida</taxon>
        <taxon>eudicotyledons</taxon>
        <taxon>Gunneridae</taxon>
        <taxon>Pentapetalae</taxon>
        <taxon>rosids</taxon>
        <taxon>malvids</taxon>
        <taxon>Myrtales</taxon>
        <taxon>Melastomataceae</taxon>
        <taxon>Melastomatoideae</taxon>
        <taxon>Melastomateae</taxon>
        <taxon>Melastoma</taxon>
    </lineage>
</organism>
<name>A0ACB9NST0_9MYRT</name>
<reference evidence="2" key="1">
    <citation type="journal article" date="2023" name="Front. Plant Sci.">
        <title>Chromosomal-level genome assembly of Melastoma candidum provides insights into trichome evolution.</title>
        <authorList>
            <person name="Zhong Y."/>
            <person name="Wu W."/>
            <person name="Sun C."/>
            <person name="Zou P."/>
            <person name="Liu Y."/>
            <person name="Dai S."/>
            <person name="Zhou R."/>
        </authorList>
    </citation>
    <scope>NUCLEOTIDE SEQUENCE [LARGE SCALE GENOMIC DNA]</scope>
</reference>
<sequence length="192" mass="21154">MSHYSIELYFDPSLENQVLKLWNVLARRQISTHLIEIESRPHITLFSSPFIDPSRLEHVLKGFCAKQEPLPITFFAIGSCSSEKNVLFLVPKPSVQLLQFQERLCDVLRKEGGLELGEEFRVGSSGGGWAPSCAVGEEVSKGRLGEGFCVLREVVKLPVSGYCVDIGLVELEGPDSTVREVCSFVLGNGIDG</sequence>
<keyword evidence="2" id="KW-1185">Reference proteome</keyword>
<dbReference type="EMBL" id="CM042886">
    <property type="protein sequence ID" value="KAI4339548.1"/>
    <property type="molecule type" value="Genomic_DNA"/>
</dbReference>
<evidence type="ECO:0000313" key="1">
    <source>
        <dbReference type="EMBL" id="KAI4339548.1"/>
    </source>
</evidence>
<accession>A0ACB9NST0</accession>
<comment type="caution">
    <text evidence="1">The sequence shown here is derived from an EMBL/GenBank/DDBJ whole genome shotgun (WGS) entry which is preliminary data.</text>
</comment>
<protein>
    <submittedName>
        <fullName evidence="1">Uncharacterized protein</fullName>
    </submittedName>
</protein>
<proteinExistence type="predicted"/>
<evidence type="ECO:0000313" key="2">
    <source>
        <dbReference type="Proteomes" id="UP001057402"/>
    </source>
</evidence>
<dbReference type="Proteomes" id="UP001057402">
    <property type="component" value="Chromosome 7"/>
</dbReference>